<evidence type="ECO:0000313" key="7">
    <source>
        <dbReference type="EMBL" id="GAV07833.1"/>
    </source>
</evidence>
<proteinExistence type="inferred from homology"/>
<dbReference type="PANTHER" id="PTHR13832:SF565">
    <property type="entry name" value="AT28366P-RELATED"/>
    <property type="match status" value="1"/>
</dbReference>
<evidence type="ECO:0000256" key="1">
    <source>
        <dbReference type="ARBA" id="ARBA00001936"/>
    </source>
</evidence>
<dbReference type="STRING" id="947166.A0A1D1W4X3"/>
<gene>
    <name evidence="7" type="primary">RvY_17621</name>
    <name evidence="7" type="synonym">RvY_17621.1</name>
    <name evidence="7" type="ORF">RvY_17621-1</name>
</gene>
<evidence type="ECO:0000259" key="6">
    <source>
        <dbReference type="PROSITE" id="PS51746"/>
    </source>
</evidence>
<dbReference type="SUPFAM" id="SSF81606">
    <property type="entry name" value="PP2C-like"/>
    <property type="match status" value="1"/>
</dbReference>
<evidence type="ECO:0000256" key="2">
    <source>
        <dbReference type="ARBA" id="ARBA00001946"/>
    </source>
</evidence>
<dbReference type="InterPro" id="IPR036457">
    <property type="entry name" value="PPM-type-like_dom_sf"/>
</dbReference>
<keyword evidence="8" id="KW-1185">Reference proteome</keyword>
<dbReference type="PANTHER" id="PTHR13832">
    <property type="entry name" value="PROTEIN PHOSPHATASE 2C"/>
    <property type="match status" value="1"/>
</dbReference>
<comment type="cofactor">
    <cofactor evidence="2">
        <name>Mg(2+)</name>
        <dbReference type="ChEBI" id="CHEBI:18420"/>
    </cofactor>
</comment>
<dbReference type="EC" id="3.1.3.16" evidence="4"/>
<sequence>MRITSAGGFIEGNRVNGNLALSRALGDFFFKRNEHKSLEEQVISPFADVIAQEITDAWEFVVMACDGIWDVMTSRDVVEFVRERIALGMEPEEICEDLVLHCLAPDCTMGGLGCDNMTAQLICLKKSGNYSALVEACSQPPTTEDPVPKRFVHFEQASSVTLSAYDKTRYRKKLRLRLVDSVEYHYLKHLRNRRSSRLQIPTT</sequence>
<accession>A0A1D1W4X3</accession>
<keyword evidence="5" id="KW-0464">Manganese</keyword>
<evidence type="ECO:0000256" key="4">
    <source>
        <dbReference type="ARBA" id="ARBA00013081"/>
    </source>
</evidence>
<comment type="caution">
    <text evidence="7">The sequence shown here is derived from an EMBL/GenBank/DDBJ whole genome shotgun (WGS) entry which is preliminary data.</text>
</comment>
<dbReference type="Gene3D" id="3.60.40.10">
    <property type="entry name" value="PPM-type phosphatase domain"/>
    <property type="match status" value="1"/>
</dbReference>
<dbReference type="Pfam" id="PF00481">
    <property type="entry name" value="PP2C"/>
    <property type="match status" value="1"/>
</dbReference>
<name>A0A1D1W4X3_RAMVA</name>
<comment type="similarity">
    <text evidence="3">Belongs to the PP2C family.</text>
</comment>
<reference evidence="7 8" key="1">
    <citation type="journal article" date="2016" name="Nat. Commun.">
        <title>Extremotolerant tardigrade genome and improved radiotolerance of human cultured cells by tardigrade-unique protein.</title>
        <authorList>
            <person name="Hashimoto T."/>
            <person name="Horikawa D.D."/>
            <person name="Saito Y."/>
            <person name="Kuwahara H."/>
            <person name="Kozuka-Hata H."/>
            <person name="Shin-I T."/>
            <person name="Minakuchi Y."/>
            <person name="Ohishi K."/>
            <person name="Motoyama A."/>
            <person name="Aizu T."/>
            <person name="Enomoto A."/>
            <person name="Kondo K."/>
            <person name="Tanaka S."/>
            <person name="Hara Y."/>
            <person name="Koshikawa S."/>
            <person name="Sagara H."/>
            <person name="Miura T."/>
            <person name="Yokobori S."/>
            <person name="Miyagawa K."/>
            <person name="Suzuki Y."/>
            <person name="Kubo T."/>
            <person name="Oyama M."/>
            <person name="Kohara Y."/>
            <person name="Fujiyama A."/>
            <person name="Arakawa K."/>
            <person name="Katayama T."/>
            <person name="Toyoda A."/>
            <person name="Kunieda T."/>
        </authorList>
    </citation>
    <scope>NUCLEOTIDE SEQUENCE [LARGE SCALE GENOMIC DNA]</scope>
    <source>
        <strain evidence="7 8">YOKOZUNA-1</strain>
    </source>
</reference>
<dbReference type="AlphaFoldDB" id="A0A1D1W4X3"/>
<dbReference type="InterPro" id="IPR001932">
    <property type="entry name" value="PPM-type_phosphatase-like_dom"/>
</dbReference>
<dbReference type="PROSITE" id="PS51746">
    <property type="entry name" value="PPM_2"/>
    <property type="match status" value="1"/>
</dbReference>
<dbReference type="InterPro" id="IPR015655">
    <property type="entry name" value="PP2C"/>
</dbReference>
<feature type="domain" description="PPM-type phosphatase" evidence="6">
    <location>
        <begin position="1"/>
        <end position="124"/>
    </location>
</feature>
<dbReference type="Proteomes" id="UP000186922">
    <property type="component" value="Unassembled WGS sequence"/>
</dbReference>
<dbReference type="GO" id="GO:0004722">
    <property type="term" value="F:protein serine/threonine phosphatase activity"/>
    <property type="evidence" value="ECO:0007669"/>
    <property type="project" value="UniProtKB-EC"/>
</dbReference>
<comment type="cofactor">
    <cofactor evidence="1">
        <name>Mn(2+)</name>
        <dbReference type="ChEBI" id="CHEBI:29035"/>
    </cofactor>
</comment>
<evidence type="ECO:0000256" key="3">
    <source>
        <dbReference type="ARBA" id="ARBA00006702"/>
    </source>
</evidence>
<dbReference type="OrthoDB" id="10264738at2759"/>
<dbReference type="CDD" id="cd00143">
    <property type="entry name" value="PP2Cc"/>
    <property type="match status" value="1"/>
</dbReference>
<organism evidence="7 8">
    <name type="scientific">Ramazzottius varieornatus</name>
    <name type="common">Water bear</name>
    <name type="synonym">Tardigrade</name>
    <dbReference type="NCBI Taxonomy" id="947166"/>
    <lineage>
        <taxon>Eukaryota</taxon>
        <taxon>Metazoa</taxon>
        <taxon>Ecdysozoa</taxon>
        <taxon>Tardigrada</taxon>
        <taxon>Eutardigrada</taxon>
        <taxon>Parachela</taxon>
        <taxon>Hypsibioidea</taxon>
        <taxon>Ramazzottiidae</taxon>
        <taxon>Ramazzottius</taxon>
    </lineage>
</organism>
<protein>
    <recommendedName>
        <fullName evidence="4">protein-serine/threonine phosphatase</fullName>
        <ecNumber evidence="4">3.1.3.16</ecNumber>
    </recommendedName>
</protein>
<evidence type="ECO:0000313" key="8">
    <source>
        <dbReference type="Proteomes" id="UP000186922"/>
    </source>
</evidence>
<dbReference type="EMBL" id="BDGG01000016">
    <property type="protein sequence ID" value="GAV07833.1"/>
    <property type="molecule type" value="Genomic_DNA"/>
</dbReference>
<evidence type="ECO:0000256" key="5">
    <source>
        <dbReference type="ARBA" id="ARBA00023211"/>
    </source>
</evidence>